<evidence type="ECO:0000313" key="2">
    <source>
        <dbReference type="EMBL" id="CAE1310109.1"/>
    </source>
</evidence>
<accession>A0A812DXI7</accession>
<dbReference type="AlphaFoldDB" id="A0A812DXI7"/>
<dbReference type="Proteomes" id="UP000597762">
    <property type="component" value="Unassembled WGS sequence"/>
</dbReference>
<name>A0A812DXI7_ACAPH</name>
<feature type="transmembrane region" description="Helical" evidence="1">
    <location>
        <begin position="68"/>
        <end position="91"/>
    </location>
</feature>
<dbReference type="EMBL" id="CAHIKZ030004385">
    <property type="protein sequence ID" value="CAE1310109.1"/>
    <property type="molecule type" value="Genomic_DNA"/>
</dbReference>
<proteinExistence type="predicted"/>
<keyword evidence="3" id="KW-1185">Reference proteome</keyword>
<evidence type="ECO:0000313" key="3">
    <source>
        <dbReference type="Proteomes" id="UP000597762"/>
    </source>
</evidence>
<feature type="transmembrane region" description="Helical" evidence="1">
    <location>
        <begin position="193"/>
        <end position="220"/>
    </location>
</feature>
<protein>
    <recommendedName>
        <fullName evidence="4">Transmembrane protein</fullName>
    </recommendedName>
</protein>
<comment type="caution">
    <text evidence="2">The sequence shown here is derived from an EMBL/GenBank/DDBJ whole genome shotgun (WGS) entry which is preliminary data.</text>
</comment>
<keyword evidence="1" id="KW-0472">Membrane</keyword>
<feature type="transmembrane region" description="Helical" evidence="1">
    <location>
        <begin position="163"/>
        <end position="181"/>
    </location>
</feature>
<gene>
    <name evidence="2" type="ORF">SPHA_61748</name>
</gene>
<reference evidence="2" key="1">
    <citation type="submission" date="2021-01" db="EMBL/GenBank/DDBJ databases">
        <authorList>
            <person name="Li R."/>
            <person name="Bekaert M."/>
        </authorList>
    </citation>
    <scope>NUCLEOTIDE SEQUENCE</scope>
    <source>
        <strain evidence="2">Farmed</strain>
    </source>
</reference>
<feature type="transmembrane region" description="Helical" evidence="1">
    <location>
        <begin position="103"/>
        <end position="128"/>
    </location>
</feature>
<organism evidence="2 3">
    <name type="scientific">Acanthosepion pharaonis</name>
    <name type="common">Pharaoh cuttlefish</name>
    <name type="synonym">Sepia pharaonis</name>
    <dbReference type="NCBI Taxonomy" id="158019"/>
    <lineage>
        <taxon>Eukaryota</taxon>
        <taxon>Metazoa</taxon>
        <taxon>Spiralia</taxon>
        <taxon>Lophotrochozoa</taxon>
        <taxon>Mollusca</taxon>
        <taxon>Cephalopoda</taxon>
        <taxon>Coleoidea</taxon>
        <taxon>Decapodiformes</taxon>
        <taxon>Sepiida</taxon>
        <taxon>Sepiina</taxon>
        <taxon>Sepiidae</taxon>
        <taxon>Acanthosepion</taxon>
    </lineage>
</organism>
<keyword evidence="1" id="KW-0812">Transmembrane</keyword>
<keyword evidence="1" id="KW-1133">Transmembrane helix</keyword>
<sequence length="222" mass="26623">MRRVAVKYVPRLLTIEQEKKKKNIASKSVKMSSSAPLMIHPSCRGSSPVTRVRFTDASLRRSHCRHFLFLPFIYLRFYFFITSFFFLFFFLRPFHIHSFYSFFLNLLSILVNQPFFLPSTFFLSFLTFHAPFPMPSDPNIIISSSNSFKVSRLQLFPQNRCRTFLPFDSLITFCLRLFLFFGKPFSSFLHPKLCFHLIFIFFFLLNTRHIFFLFFFFLLLSY</sequence>
<evidence type="ECO:0000256" key="1">
    <source>
        <dbReference type="SAM" id="Phobius"/>
    </source>
</evidence>
<evidence type="ECO:0008006" key="4">
    <source>
        <dbReference type="Google" id="ProtNLM"/>
    </source>
</evidence>